<evidence type="ECO:0000313" key="3">
    <source>
        <dbReference type="EMBL" id="WDZ87131.1"/>
    </source>
</evidence>
<dbReference type="Proteomes" id="UP001219605">
    <property type="component" value="Chromosome"/>
</dbReference>
<organism evidence="3 4">
    <name type="scientific">Micromonospora cathayae</name>
    <dbReference type="NCBI Taxonomy" id="3028804"/>
    <lineage>
        <taxon>Bacteria</taxon>
        <taxon>Bacillati</taxon>
        <taxon>Actinomycetota</taxon>
        <taxon>Actinomycetes</taxon>
        <taxon>Micromonosporales</taxon>
        <taxon>Micromonosporaceae</taxon>
        <taxon>Micromonospora</taxon>
    </lineage>
</organism>
<gene>
    <name evidence="3" type="ORF">PVK37_12345</name>
</gene>
<name>A0ABY7ZXK7_9ACTN</name>
<keyword evidence="2" id="KW-0472">Membrane</keyword>
<accession>A0ABY7ZXK7</accession>
<protein>
    <recommendedName>
        <fullName evidence="5">Integral membrane protein</fullName>
    </recommendedName>
</protein>
<keyword evidence="4" id="KW-1185">Reference proteome</keyword>
<dbReference type="RefSeq" id="WP_275034021.1">
    <property type="nucleotide sequence ID" value="NZ_CP118615.1"/>
</dbReference>
<sequence>MLTEAEQPPATPAPTEHPAARDEPHPYPWTGPDGRRPWTGPDGPQHDPWGRPDEPRPYPWGRPDGPRPYPWGRPDERRSYRRAGAGGRHRTPHRAPSVGTDGRRLLAICGWATALDAVALASGLRGLVLVLAGQTPSWYQPTVTALGLGGIVLGALAVRGHARAGLPWTALGLANLAVGVSAGLTISLP</sequence>
<feature type="compositionally biased region" description="Basic and acidic residues" evidence="1">
    <location>
        <begin position="44"/>
        <end position="56"/>
    </location>
</feature>
<evidence type="ECO:0000256" key="1">
    <source>
        <dbReference type="SAM" id="MobiDB-lite"/>
    </source>
</evidence>
<evidence type="ECO:0000256" key="2">
    <source>
        <dbReference type="SAM" id="Phobius"/>
    </source>
</evidence>
<evidence type="ECO:0008006" key="5">
    <source>
        <dbReference type="Google" id="ProtNLM"/>
    </source>
</evidence>
<feature type="transmembrane region" description="Helical" evidence="2">
    <location>
        <begin position="105"/>
        <end position="132"/>
    </location>
</feature>
<evidence type="ECO:0000313" key="4">
    <source>
        <dbReference type="Proteomes" id="UP001219605"/>
    </source>
</evidence>
<feature type="region of interest" description="Disordered" evidence="1">
    <location>
        <begin position="1"/>
        <end position="97"/>
    </location>
</feature>
<feature type="transmembrane region" description="Helical" evidence="2">
    <location>
        <begin position="170"/>
        <end position="188"/>
    </location>
</feature>
<proteinExistence type="predicted"/>
<feature type="transmembrane region" description="Helical" evidence="2">
    <location>
        <begin position="138"/>
        <end position="158"/>
    </location>
</feature>
<feature type="compositionally biased region" description="Low complexity" evidence="1">
    <location>
        <begin position="1"/>
        <end position="17"/>
    </location>
</feature>
<dbReference type="EMBL" id="CP118615">
    <property type="protein sequence ID" value="WDZ87131.1"/>
    <property type="molecule type" value="Genomic_DNA"/>
</dbReference>
<keyword evidence="2" id="KW-0812">Transmembrane</keyword>
<reference evidence="3 4" key="1">
    <citation type="submission" date="2023-02" db="EMBL/GenBank/DDBJ databases">
        <authorList>
            <person name="Mo P."/>
        </authorList>
    </citation>
    <scope>NUCLEOTIDE SEQUENCE [LARGE SCALE GENOMIC DNA]</scope>
    <source>
        <strain evidence="3 4">HUAS 3</strain>
    </source>
</reference>
<keyword evidence="2" id="KW-1133">Transmembrane helix</keyword>